<dbReference type="PANTHER" id="PTHR43708">
    <property type="entry name" value="CONSERVED EXPRESSED OXIDOREDUCTASE (EUROFUNG)"/>
    <property type="match status" value="1"/>
</dbReference>
<dbReference type="RefSeq" id="XP_016250010.1">
    <property type="nucleotide sequence ID" value="XM_016392491.1"/>
</dbReference>
<dbReference type="Pfam" id="PF01408">
    <property type="entry name" value="GFO_IDH_MocA"/>
    <property type="match status" value="1"/>
</dbReference>
<dbReference type="GO" id="GO:0000166">
    <property type="term" value="F:nucleotide binding"/>
    <property type="evidence" value="ECO:0007669"/>
    <property type="project" value="InterPro"/>
</dbReference>
<protein>
    <submittedName>
        <fullName evidence="3">Uncharacterized protein</fullName>
    </submittedName>
</protein>
<dbReference type="GeneID" id="27344776"/>
<dbReference type="AlphaFoldDB" id="A0A0D2D207"/>
<dbReference type="InterPro" id="IPR055080">
    <property type="entry name" value="Gal80p-like_C"/>
</dbReference>
<organism evidence="3 4">
    <name type="scientific">Cladophialophora immunda</name>
    <dbReference type="NCBI Taxonomy" id="569365"/>
    <lineage>
        <taxon>Eukaryota</taxon>
        <taxon>Fungi</taxon>
        <taxon>Dikarya</taxon>
        <taxon>Ascomycota</taxon>
        <taxon>Pezizomycotina</taxon>
        <taxon>Eurotiomycetes</taxon>
        <taxon>Chaetothyriomycetidae</taxon>
        <taxon>Chaetothyriales</taxon>
        <taxon>Herpotrichiellaceae</taxon>
        <taxon>Cladophialophora</taxon>
    </lineage>
</organism>
<keyword evidence="4" id="KW-1185">Reference proteome</keyword>
<feature type="domain" description="Gal80p-like C-terminal" evidence="2">
    <location>
        <begin position="149"/>
        <end position="293"/>
    </location>
</feature>
<dbReference type="Proteomes" id="UP000054466">
    <property type="component" value="Unassembled WGS sequence"/>
</dbReference>
<dbReference type="STRING" id="569365.A0A0D2D207"/>
<accession>A0A0D2D207</accession>
<reference evidence="3 4" key="1">
    <citation type="submission" date="2015-01" db="EMBL/GenBank/DDBJ databases">
        <title>The Genome Sequence of Cladophialophora immunda CBS83496.</title>
        <authorList>
            <consortium name="The Broad Institute Genomics Platform"/>
            <person name="Cuomo C."/>
            <person name="de Hoog S."/>
            <person name="Gorbushina A."/>
            <person name="Stielow B."/>
            <person name="Teixiera M."/>
            <person name="Abouelleil A."/>
            <person name="Chapman S.B."/>
            <person name="Priest M."/>
            <person name="Young S.K."/>
            <person name="Wortman J."/>
            <person name="Nusbaum C."/>
            <person name="Birren B."/>
        </authorList>
    </citation>
    <scope>NUCLEOTIDE SEQUENCE [LARGE SCALE GENOMIC DNA]</scope>
    <source>
        <strain evidence="3 4">CBS 83496</strain>
    </source>
</reference>
<feature type="domain" description="Gfo/Idh/MocA-like oxidoreductase N-terminal" evidence="1">
    <location>
        <begin position="22"/>
        <end position="137"/>
    </location>
</feature>
<dbReference type="InterPro" id="IPR000683">
    <property type="entry name" value="Gfo/Idh/MocA-like_OxRdtase_N"/>
</dbReference>
<evidence type="ECO:0000313" key="3">
    <source>
        <dbReference type="EMBL" id="KIW29794.1"/>
    </source>
</evidence>
<dbReference type="HOGENOM" id="CLU_023194_25_2_1"/>
<name>A0A0D2D207_9EURO</name>
<dbReference type="EMBL" id="KN847042">
    <property type="protein sequence ID" value="KIW29794.1"/>
    <property type="molecule type" value="Genomic_DNA"/>
</dbReference>
<evidence type="ECO:0000259" key="1">
    <source>
        <dbReference type="Pfam" id="PF01408"/>
    </source>
</evidence>
<dbReference type="InterPro" id="IPR051317">
    <property type="entry name" value="Gfo/Idh/MocA_oxidoreduct"/>
</dbReference>
<dbReference type="InterPro" id="IPR036291">
    <property type="entry name" value="NAD(P)-bd_dom_sf"/>
</dbReference>
<dbReference type="PANTHER" id="PTHR43708:SF1">
    <property type="entry name" value="GALACTOSE_LACTOSE METABOLISM REGULATORY PROTEIN GAL80"/>
    <property type="match status" value="1"/>
</dbReference>
<dbReference type="Gene3D" id="3.40.50.720">
    <property type="entry name" value="NAD(P)-binding Rossmann-like Domain"/>
    <property type="match status" value="1"/>
</dbReference>
<evidence type="ECO:0000259" key="2">
    <source>
        <dbReference type="Pfam" id="PF22685"/>
    </source>
</evidence>
<sequence>MSKPIRVGFIGLSSNENIQLAGAWGKNAHLPYLTQSPDYTITALCNSSVESAKKAAKLHGLDASNVHTYGDPESLAKDDNVDMVVCSVNVAQHYPLIKPALLAGKMVFCEWPLASNLDQMNELAELAEQKHLKTIVGLQGRNGAYVHAVRKFIGDAPGQLGEVLSTSLVGCAFLLGMATPKEIAYLMDIKSGGNMFTITAIHLLDTLTAALGEIESQNTLLKNRRPTLALTDSAFNVIEPSYPNGTPEHILIHGVLKGDIPFNFQVRGGPQFKDTPAFDWRIYCTRGEIRVTGNEMLWLGGGIKVQVYDFVANKVEDVDLSQVLQADVKDDIAHRMGLQAPADNVARLYEAFAKGETEKYLDFKQSLKWARFIHEAYSANGM</sequence>
<dbReference type="VEuPathDB" id="FungiDB:PV07_05582"/>
<dbReference type="OrthoDB" id="64915at2759"/>
<dbReference type="Gene3D" id="3.30.360.10">
    <property type="entry name" value="Dihydrodipicolinate Reductase, domain 2"/>
    <property type="match status" value="1"/>
</dbReference>
<evidence type="ECO:0000313" key="4">
    <source>
        <dbReference type="Proteomes" id="UP000054466"/>
    </source>
</evidence>
<gene>
    <name evidence="3" type="ORF">PV07_05582</name>
</gene>
<dbReference type="SUPFAM" id="SSF51735">
    <property type="entry name" value="NAD(P)-binding Rossmann-fold domains"/>
    <property type="match status" value="1"/>
</dbReference>
<dbReference type="Pfam" id="PF22685">
    <property type="entry name" value="Gal80p_C-like"/>
    <property type="match status" value="1"/>
</dbReference>
<dbReference type="SUPFAM" id="SSF55347">
    <property type="entry name" value="Glyceraldehyde-3-phosphate dehydrogenase-like, C-terminal domain"/>
    <property type="match status" value="1"/>
</dbReference>
<proteinExistence type="predicted"/>